<evidence type="ECO:0000256" key="13">
    <source>
        <dbReference type="ARBA" id="ARBA00022932"/>
    </source>
</evidence>
<dbReference type="CDD" id="cd07436">
    <property type="entry name" value="PHP_PolX"/>
    <property type="match status" value="1"/>
</dbReference>
<evidence type="ECO:0000256" key="4">
    <source>
        <dbReference type="ARBA" id="ARBA00012720"/>
    </source>
</evidence>
<dbReference type="GO" id="GO:0042578">
    <property type="term" value="F:phosphoric ester hydrolase activity"/>
    <property type="evidence" value="ECO:0007669"/>
    <property type="project" value="TreeGrafter"/>
</dbReference>
<dbReference type="Pfam" id="PF14520">
    <property type="entry name" value="HHH_5"/>
    <property type="match status" value="1"/>
</dbReference>
<dbReference type="InterPro" id="IPR037160">
    <property type="entry name" value="DNA_Pol_thumb_sf"/>
</dbReference>
<keyword evidence="8" id="KW-0808">Transferase</keyword>
<name>A0A538TTU9_UNCEI</name>
<feature type="domain" description="DNA-directed DNA polymerase X" evidence="25">
    <location>
        <begin position="1"/>
        <end position="314"/>
    </location>
</feature>
<dbReference type="InterPro" id="IPR043519">
    <property type="entry name" value="NT_sf"/>
</dbReference>
<dbReference type="GO" id="GO:0140078">
    <property type="term" value="F:class I DNA-(apurinic or apyrimidinic site) endonuclease activity"/>
    <property type="evidence" value="ECO:0007669"/>
    <property type="project" value="UniProtKB-EC"/>
</dbReference>
<evidence type="ECO:0000256" key="15">
    <source>
        <dbReference type="ARBA" id="ARBA00023204"/>
    </source>
</evidence>
<evidence type="ECO:0000259" key="23">
    <source>
        <dbReference type="SMART" id="SM00278"/>
    </source>
</evidence>
<evidence type="ECO:0000256" key="16">
    <source>
        <dbReference type="ARBA" id="ARBA00035717"/>
    </source>
</evidence>
<keyword evidence="9" id="KW-0548">Nucleotidyltransferase</keyword>
<dbReference type="InterPro" id="IPR022311">
    <property type="entry name" value="PolX-like"/>
</dbReference>
<dbReference type="Pfam" id="PF14716">
    <property type="entry name" value="HHH_8"/>
    <property type="match status" value="1"/>
</dbReference>
<dbReference type="EC" id="2.7.7.7" evidence="3"/>
<dbReference type="PIRSF" id="PIRSF005047">
    <property type="entry name" value="UCP005047_YshC"/>
    <property type="match status" value="1"/>
</dbReference>
<evidence type="ECO:0000256" key="20">
    <source>
        <dbReference type="ARBA" id="ARBA00045548"/>
    </source>
</evidence>
<keyword evidence="13" id="KW-0239">DNA-directed DNA polymerase</keyword>
<dbReference type="Proteomes" id="UP000316609">
    <property type="component" value="Unassembled WGS sequence"/>
</dbReference>
<evidence type="ECO:0000256" key="12">
    <source>
        <dbReference type="ARBA" id="ARBA00022843"/>
    </source>
</evidence>
<evidence type="ECO:0000256" key="2">
    <source>
        <dbReference type="ARBA" id="ARBA00004496"/>
    </source>
</evidence>
<dbReference type="InterPro" id="IPR029398">
    <property type="entry name" value="PolB_thumb"/>
</dbReference>
<feature type="domain" description="Helix-hairpin-helix DNA-binding motif class 1" evidence="23">
    <location>
        <begin position="52"/>
        <end position="71"/>
    </location>
</feature>
<dbReference type="Gene3D" id="3.30.460.10">
    <property type="entry name" value="Beta Polymerase, domain 2"/>
    <property type="match status" value="1"/>
</dbReference>
<dbReference type="InterPro" id="IPR027421">
    <property type="entry name" value="DNA_pol_lamdba_lyase_dom_sf"/>
</dbReference>
<dbReference type="EMBL" id="VBOY01000050">
    <property type="protein sequence ID" value="TMQ67015.1"/>
    <property type="molecule type" value="Genomic_DNA"/>
</dbReference>
<evidence type="ECO:0000259" key="24">
    <source>
        <dbReference type="SMART" id="SM00481"/>
    </source>
</evidence>
<keyword evidence="12" id="KW-0832">Ubl conjugation</keyword>
<dbReference type="InterPro" id="IPR003141">
    <property type="entry name" value="Pol/His_phosphatase_N"/>
</dbReference>
<keyword evidence="10" id="KW-0235">DNA replication</keyword>
<reference evidence="26 27" key="1">
    <citation type="journal article" date="2019" name="Nat. Microbiol.">
        <title>Mediterranean grassland soil C-N compound turnover is dependent on rainfall and depth, and is mediated by genomically divergent microorganisms.</title>
        <authorList>
            <person name="Diamond S."/>
            <person name="Andeer P.F."/>
            <person name="Li Z."/>
            <person name="Crits-Christoph A."/>
            <person name="Burstein D."/>
            <person name="Anantharaman K."/>
            <person name="Lane K.R."/>
            <person name="Thomas B.C."/>
            <person name="Pan C."/>
            <person name="Northen T.R."/>
            <person name="Banfield J.F."/>
        </authorList>
    </citation>
    <scope>NUCLEOTIDE SEQUENCE [LARGE SCALE GENOMIC DNA]</scope>
    <source>
        <strain evidence="26">WS_8</strain>
    </source>
</reference>
<dbReference type="PANTHER" id="PTHR36928:SF1">
    <property type="entry name" value="PHOSPHATASE YCDX-RELATED"/>
    <property type="match status" value="1"/>
</dbReference>
<dbReference type="Gene3D" id="1.10.150.20">
    <property type="entry name" value="5' to 3' exonuclease, C-terminal subdomain"/>
    <property type="match status" value="1"/>
</dbReference>
<keyword evidence="26" id="KW-0540">Nuclease</keyword>
<gene>
    <name evidence="26" type="primary">polX</name>
    <name evidence="26" type="ORF">E6K78_05775</name>
</gene>
<evidence type="ECO:0000256" key="8">
    <source>
        <dbReference type="ARBA" id="ARBA00022679"/>
    </source>
</evidence>
<comment type="catalytic activity">
    <reaction evidence="21">
        <text>DNA(n) + a 2'-deoxyribonucleoside 5'-triphosphate = DNA(n+1) + diphosphate</text>
        <dbReference type="Rhea" id="RHEA:22508"/>
        <dbReference type="Rhea" id="RHEA-COMP:17339"/>
        <dbReference type="Rhea" id="RHEA-COMP:17340"/>
        <dbReference type="ChEBI" id="CHEBI:33019"/>
        <dbReference type="ChEBI" id="CHEBI:61560"/>
        <dbReference type="ChEBI" id="CHEBI:173112"/>
        <dbReference type="EC" id="2.7.7.7"/>
    </reaction>
</comment>
<dbReference type="InterPro" id="IPR050243">
    <property type="entry name" value="PHP_phosphatase"/>
</dbReference>
<comment type="subcellular location">
    <subcellularLocation>
        <location evidence="2">Cytoplasm</location>
    </subcellularLocation>
</comment>
<dbReference type="AlphaFoldDB" id="A0A538TTU9"/>
<dbReference type="GO" id="GO:0005829">
    <property type="term" value="C:cytosol"/>
    <property type="evidence" value="ECO:0007669"/>
    <property type="project" value="TreeGrafter"/>
</dbReference>
<dbReference type="InterPro" id="IPR002008">
    <property type="entry name" value="DNA_pol_X_beta-like"/>
</dbReference>
<dbReference type="SMART" id="SM00481">
    <property type="entry name" value="POLIIIAc"/>
    <property type="match status" value="1"/>
</dbReference>
<evidence type="ECO:0000256" key="22">
    <source>
        <dbReference type="SAM" id="MobiDB-lite"/>
    </source>
</evidence>
<dbReference type="PANTHER" id="PTHR36928">
    <property type="entry name" value="PHOSPHATASE YCDX-RELATED"/>
    <property type="match status" value="1"/>
</dbReference>
<keyword evidence="7" id="KW-0237">DNA synthesis</keyword>
<dbReference type="Gene3D" id="3.20.20.140">
    <property type="entry name" value="Metal-dependent hydrolases"/>
    <property type="match status" value="1"/>
</dbReference>
<dbReference type="PRINTS" id="PR00870">
    <property type="entry name" value="DNAPOLXBETA"/>
</dbReference>
<evidence type="ECO:0000256" key="17">
    <source>
        <dbReference type="ARBA" id="ARBA00035726"/>
    </source>
</evidence>
<dbReference type="GO" id="GO:0004527">
    <property type="term" value="F:exonuclease activity"/>
    <property type="evidence" value="ECO:0007669"/>
    <property type="project" value="UniProtKB-KW"/>
</dbReference>
<evidence type="ECO:0000256" key="18">
    <source>
        <dbReference type="ARBA" id="ARBA00044632"/>
    </source>
</evidence>
<dbReference type="InterPro" id="IPR004013">
    <property type="entry name" value="PHP_dom"/>
</dbReference>
<keyword evidence="26" id="KW-0378">Hydrolase</keyword>
<evidence type="ECO:0000256" key="6">
    <source>
        <dbReference type="ARBA" id="ARBA00022481"/>
    </source>
</evidence>
<dbReference type="Gene3D" id="1.10.150.110">
    <property type="entry name" value="DNA polymerase beta, N-terminal domain-like"/>
    <property type="match status" value="1"/>
</dbReference>
<evidence type="ECO:0000259" key="25">
    <source>
        <dbReference type="SMART" id="SM00483"/>
    </source>
</evidence>
<feature type="domain" description="Polymerase/histidinol phosphatase N-terminal" evidence="24">
    <location>
        <begin position="338"/>
        <end position="417"/>
    </location>
</feature>
<evidence type="ECO:0000256" key="21">
    <source>
        <dbReference type="ARBA" id="ARBA00049244"/>
    </source>
</evidence>
<keyword evidence="15" id="KW-0234">DNA repair</keyword>
<dbReference type="SMART" id="SM00483">
    <property type="entry name" value="POLXc"/>
    <property type="match status" value="1"/>
</dbReference>
<keyword evidence="11" id="KW-0227">DNA damage</keyword>
<dbReference type="GO" id="GO:0003677">
    <property type="term" value="F:DNA binding"/>
    <property type="evidence" value="ECO:0007669"/>
    <property type="project" value="InterPro"/>
</dbReference>
<evidence type="ECO:0000256" key="11">
    <source>
        <dbReference type="ARBA" id="ARBA00022763"/>
    </source>
</evidence>
<dbReference type="InterPro" id="IPR003583">
    <property type="entry name" value="Hlx-hairpin-Hlx_DNA-bd_motif"/>
</dbReference>
<dbReference type="InterPro" id="IPR047967">
    <property type="entry name" value="PolX_PHP"/>
</dbReference>
<comment type="caution">
    <text evidence="26">The sequence shown here is derived from an EMBL/GenBank/DDBJ whole genome shotgun (WGS) entry which is preliminary data.</text>
</comment>
<evidence type="ECO:0000256" key="1">
    <source>
        <dbReference type="ARBA" id="ARBA00001946"/>
    </source>
</evidence>
<evidence type="ECO:0000256" key="7">
    <source>
        <dbReference type="ARBA" id="ARBA00022634"/>
    </source>
</evidence>
<dbReference type="InterPro" id="IPR002054">
    <property type="entry name" value="DNA-dir_DNA_pol_X"/>
</dbReference>
<accession>A0A538TTU9</accession>
<dbReference type="SMART" id="SM00278">
    <property type="entry name" value="HhH1"/>
    <property type="match status" value="3"/>
</dbReference>
<dbReference type="Pfam" id="PF14791">
    <property type="entry name" value="DNA_pol_B_thumb"/>
    <property type="match status" value="1"/>
</dbReference>
<evidence type="ECO:0000313" key="26">
    <source>
        <dbReference type="EMBL" id="TMQ67015.1"/>
    </source>
</evidence>
<dbReference type="NCBIfam" id="NF006375">
    <property type="entry name" value="PRK08609.1"/>
    <property type="match status" value="1"/>
</dbReference>
<evidence type="ECO:0000256" key="10">
    <source>
        <dbReference type="ARBA" id="ARBA00022705"/>
    </source>
</evidence>
<comment type="function">
    <text evidence="20">Repair polymerase that plays a key role in base-excision repair. During this process, the damaged base is excised by specific DNA glycosylases, the DNA backbone is nicked at the abasic site by an apurinic/apyrimidic (AP) endonuclease, and POLB removes 5'-deoxyribose-phosphate from the preincised AP site acting as a 5'-deoxyribose-phosphate lyase (5'-dRP lyase); through its DNA polymerase activity, it adds one nucleotide to the 3' end of the arising single-nucleotide gap. Conducts 'gap-filling' DNA synthesis in a stepwise distributive fashion rather than in a processive fashion as for other DNA polymerases. It is also able to cleave sugar-phosphate bonds 3' to an intact AP site, acting as an AP lyase.</text>
</comment>
<dbReference type="GO" id="GO:0003887">
    <property type="term" value="F:DNA-directed DNA polymerase activity"/>
    <property type="evidence" value="ECO:0007669"/>
    <property type="project" value="UniProtKB-KW"/>
</dbReference>
<dbReference type="SUPFAM" id="SSF81301">
    <property type="entry name" value="Nucleotidyltransferase"/>
    <property type="match status" value="1"/>
</dbReference>
<evidence type="ECO:0000256" key="14">
    <source>
        <dbReference type="ARBA" id="ARBA00023053"/>
    </source>
</evidence>
<organism evidence="26 27">
    <name type="scientific">Eiseniibacteriota bacterium</name>
    <dbReference type="NCBI Taxonomy" id="2212470"/>
    <lineage>
        <taxon>Bacteria</taxon>
        <taxon>Candidatus Eiseniibacteriota</taxon>
    </lineage>
</organism>
<sequence length="621" mass="67618">MTNLDLARLFQRLATMLEIDGANPFRVRAYREAARVVESQAEPIEALAGEPKRLEELPGIGKDLAQKIRDVVATGSTALYDEMKAKVPEEIVALTELQGLGPKRVKTLMERLQIHSRQDLEAAGKTGRLRELPGFGEVLEQKILKALAATREASGRRLLAEVWAVAHGLAEHVAKTRGVQQVEIAGSFRRRRETVGDLDLLAAGGDPEAVMKAFTTHPEVADILGLGDTKSSVRLASGLQVDLRLIPPESFGAALLYFTGSKQHNIQLRRIAIEKGMSLSEYGLARGAKQVAGRTEEEVYRALGMSWVPPELREARDEIERAIEGRLPSLVDLSDLRADLHMHSDRTDGRESLETMVRAAKARGHGYCAITEHSKALPMLKGFDEARVRRSVDEVAAVRQRVPGIRVLHGLEVDILADGALDLDDDTLALLDWVVISLHTRLGQPGPEITARVLRALAHPRVSVMGHPTARMIGGREPAAFDMERALEEAAARGVLMEINAQPDRLDLNDINARMAHTKGVKMVISTDAHSVAQLDNQRYGVFVARRAGLEKGDIANTLPYEQFMEALRRARPGGASAGGARGATTTAAKETPAAARARGKAARGKAARGAKARPARRKSR</sequence>
<dbReference type="CDD" id="cd00141">
    <property type="entry name" value="NT_POLXc"/>
    <property type="match status" value="1"/>
</dbReference>
<dbReference type="InterPro" id="IPR016195">
    <property type="entry name" value="Pol/histidinol_Pase-like"/>
</dbReference>
<proteinExistence type="predicted"/>
<keyword evidence="26" id="KW-0269">Exonuclease</keyword>
<feature type="domain" description="Helix-hairpin-helix DNA-binding motif class 1" evidence="23">
    <location>
        <begin position="92"/>
        <end position="111"/>
    </location>
</feature>
<comment type="cofactor">
    <cofactor evidence="1">
        <name>Mg(2+)</name>
        <dbReference type="ChEBI" id="CHEBI:18420"/>
    </cofactor>
</comment>
<comment type="catalytic activity">
    <reaction evidence="18">
        <text>2'-deoxyribonucleotide-(2'-deoxyribose 5'-phosphate)-2'-deoxyribonucleotide-DNA = a 3'-end 2'-deoxyribonucleotide-(2,3-dehydro-2,3-deoxyribose 5'-phosphate)-DNA + a 5'-end 5'-phospho-2'-deoxyribonucleoside-DNA + H(+)</text>
        <dbReference type="Rhea" id="RHEA:66592"/>
        <dbReference type="Rhea" id="RHEA-COMP:13180"/>
        <dbReference type="Rhea" id="RHEA-COMP:16897"/>
        <dbReference type="Rhea" id="RHEA-COMP:17067"/>
        <dbReference type="ChEBI" id="CHEBI:15378"/>
        <dbReference type="ChEBI" id="CHEBI:136412"/>
        <dbReference type="ChEBI" id="CHEBI:157695"/>
        <dbReference type="ChEBI" id="CHEBI:167181"/>
        <dbReference type="EC" id="4.2.99.18"/>
    </reaction>
</comment>
<dbReference type="Pfam" id="PF02811">
    <property type="entry name" value="PHP"/>
    <property type="match status" value="1"/>
</dbReference>
<feature type="domain" description="Helix-hairpin-helix DNA-binding motif class 1" evidence="23">
    <location>
        <begin position="127"/>
        <end position="146"/>
    </location>
</feature>
<feature type="region of interest" description="Disordered" evidence="22">
    <location>
        <begin position="573"/>
        <end position="621"/>
    </location>
</feature>
<protein>
    <recommendedName>
        <fullName evidence="5">DNA polymerase beta</fullName>
        <ecNumber evidence="3">2.7.7.7</ecNumber>
        <ecNumber evidence="4">4.2.99.18</ecNumber>
    </recommendedName>
    <alternativeName>
        <fullName evidence="16">5'-deoxyribose-phosphate lyase</fullName>
    </alternativeName>
    <alternativeName>
        <fullName evidence="17">AP lyase</fullName>
    </alternativeName>
</protein>
<keyword evidence="14" id="KW-0915">Sodium</keyword>
<evidence type="ECO:0000256" key="19">
    <source>
        <dbReference type="ARBA" id="ARBA00044678"/>
    </source>
</evidence>
<dbReference type="SUPFAM" id="SSF47802">
    <property type="entry name" value="DNA polymerase beta, N-terminal domain-like"/>
    <property type="match status" value="1"/>
</dbReference>
<dbReference type="SUPFAM" id="SSF89550">
    <property type="entry name" value="PHP domain-like"/>
    <property type="match status" value="1"/>
</dbReference>
<dbReference type="Gene3D" id="3.30.210.10">
    <property type="entry name" value="DNA polymerase, thumb domain"/>
    <property type="match status" value="1"/>
</dbReference>
<evidence type="ECO:0000313" key="27">
    <source>
        <dbReference type="Proteomes" id="UP000316609"/>
    </source>
</evidence>
<dbReference type="InterPro" id="IPR010996">
    <property type="entry name" value="HHH_MUS81"/>
</dbReference>
<keyword evidence="6" id="KW-0488">Methylation</keyword>
<comment type="catalytic activity">
    <reaction evidence="19">
        <text>a 5'-end 2'-deoxyribose-2'-deoxyribonucleotide-DNA = (2E,4S)-4-hydroxypenten-2-al-5-phosphate + a 5'-end 5'-phospho-2'-deoxyribonucleoside-DNA + H(+)</text>
        <dbReference type="Rhea" id="RHEA:76255"/>
        <dbReference type="Rhea" id="RHEA-COMP:13180"/>
        <dbReference type="Rhea" id="RHEA-COMP:18657"/>
        <dbReference type="ChEBI" id="CHEBI:15378"/>
        <dbReference type="ChEBI" id="CHEBI:136412"/>
        <dbReference type="ChEBI" id="CHEBI:195194"/>
        <dbReference type="ChEBI" id="CHEBI:195195"/>
    </reaction>
</comment>
<evidence type="ECO:0000256" key="5">
    <source>
        <dbReference type="ARBA" id="ARBA00020020"/>
    </source>
</evidence>
<dbReference type="GO" id="GO:0006281">
    <property type="term" value="P:DNA repair"/>
    <property type="evidence" value="ECO:0007669"/>
    <property type="project" value="UniProtKB-KW"/>
</dbReference>
<dbReference type="EC" id="4.2.99.18" evidence="4"/>
<evidence type="ECO:0000256" key="9">
    <source>
        <dbReference type="ARBA" id="ARBA00022695"/>
    </source>
</evidence>
<feature type="compositionally biased region" description="Basic residues" evidence="22">
    <location>
        <begin position="598"/>
        <end position="621"/>
    </location>
</feature>
<evidence type="ECO:0000256" key="3">
    <source>
        <dbReference type="ARBA" id="ARBA00012417"/>
    </source>
</evidence>
<feature type="compositionally biased region" description="Low complexity" evidence="22">
    <location>
        <begin position="583"/>
        <end position="597"/>
    </location>
</feature>
<dbReference type="GO" id="GO:0008270">
    <property type="term" value="F:zinc ion binding"/>
    <property type="evidence" value="ECO:0007669"/>
    <property type="project" value="TreeGrafter"/>
</dbReference>